<evidence type="ECO:0008006" key="11">
    <source>
        <dbReference type="Google" id="ProtNLM"/>
    </source>
</evidence>
<feature type="compositionally biased region" description="Basic and acidic residues" evidence="6">
    <location>
        <begin position="276"/>
        <end position="287"/>
    </location>
</feature>
<evidence type="ECO:0000313" key="10">
    <source>
        <dbReference type="Proteomes" id="UP001556367"/>
    </source>
</evidence>
<dbReference type="PANTHER" id="PTHR45623:SF17">
    <property type="entry name" value="CHROMODOMAIN-HELICASE-DNA-BINDING PROTEIN 3-RELATED"/>
    <property type="match status" value="1"/>
</dbReference>
<dbReference type="PROSITE" id="PS51194">
    <property type="entry name" value="HELICASE_CTER"/>
    <property type="match status" value="1"/>
</dbReference>
<dbReference type="Proteomes" id="UP001556367">
    <property type="component" value="Unassembled WGS sequence"/>
</dbReference>
<dbReference type="CDD" id="cd18793">
    <property type="entry name" value="SF2_C_SNF"/>
    <property type="match status" value="1"/>
</dbReference>
<evidence type="ECO:0000256" key="1">
    <source>
        <dbReference type="ARBA" id="ARBA00004123"/>
    </source>
</evidence>
<dbReference type="InterPro" id="IPR038718">
    <property type="entry name" value="SNF2-like_sf"/>
</dbReference>
<feature type="compositionally biased region" description="Basic residues" evidence="6">
    <location>
        <begin position="126"/>
        <end position="141"/>
    </location>
</feature>
<gene>
    <name evidence="9" type="ORF">HGRIS_008111</name>
</gene>
<dbReference type="Pfam" id="PF00271">
    <property type="entry name" value="Helicase_C"/>
    <property type="match status" value="1"/>
</dbReference>
<organism evidence="9 10">
    <name type="scientific">Hohenbuehelia grisea</name>
    <dbReference type="NCBI Taxonomy" id="104357"/>
    <lineage>
        <taxon>Eukaryota</taxon>
        <taxon>Fungi</taxon>
        <taxon>Dikarya</taxon>
        <taxon>Basidiomycota</taxon>
        <taxon>Agaricomycotina</taxon>
        <taxon>Agaricomycetes</taxon>
        <taxon>Agaricomycetidae</taxon>
        <taxon>Agaricales</taxon>
        <taxon>Pleurotineae</taxon>
        <taxon>Pleurotaceae</taxon>
        <taxon>Hohenbuehelia</taxon>
    </lineage>
</organism>
<dbReference type="InterPro" id="IPR056616">
    <property type="entry name" value="Chromo_MIT1"/>
</dbReference>
<dbReference type="SMART" id="SM00487">
    <property type="entry name" value="DEXDc"/>
    <property type="match status" value="1"/>
</dbReference>
<evidence type="ECO:0000256" key="5">
    <source>
        <dbReference type="ARBA" id="ARBA00023242"/>
    </source>
</evidence>
<dbReference type="InterPro" id="IPR027417">
    <property type="entry name" value="P-loop_NTPase"/>
</dbReference>
<sequence length="1681" mass="190193">MSRKPTEEPSDFDMEVVPDSEEEEELEAEEEEYATDSSAPARRSQRKSAKSANTLPYSPRKTRSQKLYLATTTDAEDDAESEDDRPRRRSTRTRNVVKMKLDGDSYAGDSDADDDDDDDEVYLSTRKSKDKKPKPKRKKAPRPAYGHIHSIEDLDYDAYSDEDTAPLREHRSLCERCLREPSHLLLAAFDKRQKNRKRKRKHEDDDLEDSGDERDKIVALGGWIRCLKCPVSYHWNCLARNQRDEILIATRDRDRDEWRSRQPHDEVYDENGQPKPHPDEPKKRKELQNNEITEFICAPCLKGGICMYCLETALAPDATVNGTSAALQPSGTPAEAGDVEMADGTSGEVVVNGVPPESDEPPQLLFRCLTCKRLAHYKDLPPNPDLGPSASIGDLARDYQMDGWLCLDCLDCNGRKVDHILAWRPYPANAVETTSAHGELVNYKSHLPREYLVKWVERSYKRSSWVQHMWLLSTHPGKLRNFVQDGPKIELLPEPIVDASSMVVDEENPAAPTFQSTAPSRESSVNPRSHTPSLGRGPLVDAEKRIPPAWKTVDRVLDVRLWNPRTPKRSNKPGKGKGKASRIDSEESSEEEDNFEHAQFKKAFEEGTEPDNVFLETIPDWEKRTGQQFGLEHLQHVVWIFAKWDDLNYDDSTWDSPPRPEDPTYTAFQSAIERYLKARKVRVSNSAPAEPDRKVADFNVDGFFKYRLKDGGGLDLGQSEKLKLMDFQVEGFNWLCNNWWKLQHCILADEMGLGKTVQVTSFLGHIIKTFDASPALVVVPNSTITNWIREFERWAPNLRVVPWYGEAKARDIIRDYELYHDTHHSGFSNVKFHVLVTTFEAVINPKDFGTIFKKQPRWEVLVVDEGQRLKSDSSLIFRKLKELNTIHRVIMTGTPLNNNIRELFNLMNFLDPGQWKDLQGLEKEYETLTEDLVKQLHTRLRPYFLRRIKSEVLQLPPKNEVIVPVSMAPLQKRIYKSILSHNLDLLKGLTTQPLSNMAPRKTKLNNVLMEVRKCLQHPYLYAEDIEPRGLPLSETHEKLIDASGKFRLLKQLLPKLKARGHRVLLFSQFVIALNIIEDFLYGEGIKFLRLDGSTKGRDRQKGMDEFNRPGSDVFIYLLSTRAGGVGINLFSADTVIIFDPDFNPHQDLQAIARAHRFGQQKTVLVFKLMVKDSAEERIMQVGKKKLVLDHLIVQKMEDEEGPGEDVQSILTYGAKALFEEEAGSSRDIVYTDNDLDKLIVKTETDVPEPATANQEGGFTFSFAKIWAADKDALEEVEEANEQDDAWAQTLQKIAEEREKAQVVEAAQSGRGTRRRAAIMRPNAYIDQTPTKLKRTKSDASDGSAYDISEFESDDQSATSHISSVSNDFAALLPGQLPEHTAGQPIKVKVPKPRKPRQRKSRGSTPRSVTWFNSDDEQPEHCGLCGQAHGAQEGDCPMTQKSEFLVEFRRILITSEDEPLEQRRMAIQAIDETLYQRGEVHLINGQPLFLVEEMPRFPVNPGPRNSPPEELFSRAYGNSENGTDGNTSHAPQARSNATNGHGSSHRAHAQSSNAGASSSKQKLPLHPSSGLSDLDSMPVPSFMASAAPVAGPSKRPASPLENPIQRKKSRESLDPKCPVCQRSPYHLIKDCPVVAMGPSSVAREIARLDQDPKMSDAVIVLRKVLKKQKKRELEAQMLQMGP</sequence>
<feature type="compositionally biased region" description="Basic residues" evidence="6">
    <location>
        <begin position="1388"/>
        <end position="1401"/>
    </location>
</feature>
<feature type="compositionally biased region" description="Acidic residues" evidence="6">
    <location>
        <begin position="8"/>
        <end position="34"/>
    </location>
</feature>
<evidence type="ECO:0000313" key="9">
    <source>
        <dbReference type="EMBL" id="KAL0951419.1"/>
    </source>
</evidence>
<dbReference type="InterPro" id="IPR000330">
    <property type="entry name" value="SNF2_N"/>
</dbReference>
<feature type="compositionally biased region" description="Basic and acidic residues" evidence="6">
    <location>
        <begin position="254"/>
        <end position="266"/>
    </location>
</feature>
<reference evidence="10" key="1">
    <citation type="submission" date="2024-06" db="EMBL/GenBank/DDBJ databases">
        <title>Multi-omics analyses provide insights into the biosynthesis of the anticancer antibiotic pleurotin in Hohenbuehelia grisea.</title>
        <authorList>
            <person name="Weaver J.A."/>
            <person name="Alberti F."/>
        </authorList>
    </citation>
    <scope>NUCLEOTIDE SEQUENCE [LARGE SCALE GENOMIC DNA]</scope>
    <source>
        <strain evidence="10">T-177</strain>
    </source>
</reference>
<feature type="compositionally biased region" description="Acidic residues" evidence="6">
    <location>
        <begin position="74"/>
        <end position="83"/>
    </location>
</feature>
<evidence type="ECO:0000259" key="8">
    <source>
        <dbReference type="PROSITE" id="PS51194"/>
    </source>
</evidence>
<feature type="compositionally biased region" description="Polar residues" evidence="6">
    <location>
        <begin position="513"/>
        <end position="532"/>
    </location>
</feature>
<dbReference type="InterPro" id="IPR049730">
    <property type="entry name" value="SNF2/RAD54-like_C"/>
</dbReference>
<dbReference type="Gene3D" id="3.40.50.10810">
    <property type="entry name" value="Tandem AAA-ATPase domain"/>
    <property type="match status" value="1"/>
</dbReference>
<feature type="region of interest" description="Disordered" evidence="6">
    <location>
        <begin position="508"/>
        <end position="542"/>
    </location>
</feature>
<feature type="compositionally biased region" description="Acidic residues" evidence="6">
    <location>
        <begin position="110"/>
        <end position="121"/>
    </location>
</feature>
<feature type="region of interest" description="Disordered" evidence="6">
    <location>
        <begin position="564"/>
        <end position="597"/>
    </location>
</feature>
<dbReference type="Pfam" id="PF23615">
    <property type="entry name" value="Chromo_MIT1"/>
    <property type="match status" value="1"/>
</dbReference>
<keyword evidence="2" id="KW-0547">Nucleotide-binding</keyword>
<dbReference type="Pfam" id="PF00176">
    <property type="entry name" value="SNF2-rel_dom"/>
    <property type="match status" value="1"/>
</dbReference>
<evidence type="ECO:0000256" key="2">
    <source>
        <dbReference type="ARBA" id="ARBA00022741"/>
    </source>
</evidence>
<feature type="compositionally biased region" description="Basic residues" evidence="6">
    <location>
        <begin position="566"/>
        <end position="580"/>
    </location>
</feature>
<dbReference type="PROSITE" id="PS51192">
    <property type="entry name" value="HELICASE_ATP_BIND_1"/>
    <property type="match status" value="1"/>
</dbReference>
<feature type="compositionally biased region" description="Polar residues" evidence="6">
    <location>
        <begin position="1548"/>
        <end position="1560"/>
    </location>
</feature>
<feature type="compositionally biased region" description="Polar residues" evidence="6">
    <location>
        <begin position="1515"/>
        <end position="1541"/>
    </location>
</feature>
<feature type="region of interest" description="Disordered" evidence="6">
    <location>
        <begin position="1302"/>
        <end position="1361"/>
    </location>
</feature>
<evidence type="ECO:0000256" key="6">
    <source>
        <dbReference type="SAM" id="MobiDB-lite"/>
    </source>
</evidence>
<dbReference type="Gene3D" id="3.40.50.300">
    <property type="entry name" value="P-loop containing nucleotide triphosphate hydrolases"/>
    <property type="match status" value="1"/>
</dbReference>
<evidence type="ECO:0000256" key="3">
    <source>
        <dbReference type="ARBA" id="ARBA00022801"/>
    </source>
</evidence>
<protein>
    <recommendedName>
        <fullName evidence="11">Chromatin remodeling factor mit1</fullName>
    </recommendedName>
</protein>
<dbReference type="PANTHER" id="PTHR45623">
    <property type="entry name" value="CHROMODOMAIN-HELICASE-DNA-BINDING PROTEIN 3-RELATED-RELATED"/>
    <property type="match status" value="1"/>
</dbReference>
<feature type="region of interest" description="Disordered" evidence="6">
    <location>
        <begin position="254"/>
        <end position="287"/>
    </location>
</feature>
<feature type="compositionally biased region" description="Polar residues" evidence="6">
    <location>
        <begin position="1402"/>
        <end position="1412"/>
    </location>
</feature>
<feature type="region of interest" description="Disordered" evidence="6">
    <location>
        <begin position="1"/>
        <end position="149"/>
    </location>
</feature>
<name>A0ABR3J6Z2_9AGAR</name>
<feature type="region of interest" description="Disordered" evidence="6">
    <location>
        <begin position="189"/>
        <end position="211"/>
    </location>
</feature>
<dbReference type="InterPro" id="IPR001650">
    <property type="entry name" value="Helicase_C-like"/>
</dbReference>
<keyword evidence="10" id="KW-1185">Reference proteome</keyword>
<feature type="region of interest" description="Disordered" evidence="6">
    <location>
        <begin position="1498"/>
        <end position="1614"/>
    </location>
</feature>
<dbReference type="InterPro" id="IPR014001">
    <property type="entry name" value="Helicase_ATP-bd"/>
</dbReference>
<dbReference type="InterPro" id="IPR016197">
    <property type="entry name" value="Chromo-like_dom_sf"/>
</dbReference>
<feature type="region of interest" description="Disordered" evidence="6">
    <location>
        <begin position="1376"/>
        <end position="1417"/>
    </location>
</feature>
<evidence type="ECO:0000259" key="7">
    <source>
        <dbReference type="PROSITE" id="PS51192"/>
    </source>
</evidence>
<keyword evidence="3" id="KW-0378">Hydrolase</keyword>
<keyword evidence="4" id="KW-0067">ATP-binding</keyword>
<dbReference type="SMART" id="SM00490">
    <property type="entry name" value="HELICc"/>
    <property type="match status" value="1"/>
</dbReference>
<accession>A0ABR3J6Z2</accession>
<dbReference type="SUPFAM" id="SSF54160">
    <property type="entry name" value="Chromo domain-like"/>
    <property type="match status" value="1"/>
</dbReference>
<proteinExistence type="predicted"/>
<feature type="domain" description="Helicase C-terminal" evidence="8">
    <location>
        <begin position="1048"/>
        <end position="1200"/>
    </location>
</feature>
<feature type="domain" description="Helicase ATP-binding" evidence="7">
    <location>
        <begin position="736"/>
        <end position="913"/>
    </location>
</feature>
<feature type="compositionally biased region" description="Basic residues" evidence="6">
    <location>
        <begin position="87"/>
        <end position="97"/>
    </location>
</feature>
<evidence type="ECO:0000256" key="4">
    <source>
        <dbReference type="ARBA" id="ARBA00022840"/>
    </source>
</evidence>
<dbReference type="EMBL" id="JASNQZ010000011">
    <property type="protein sequence ID" value="KAL0951419.1"/>
    <property type="molecule type" value="Genomic_DNA"/>
</dbReference>
<dbReference type="SUPFAM" id="SSF52540">
    <property type="entry name" value="P-loop containing nucleoside triphosphate hydrolases"/>
    <property type="match status" value="2"/>
</dbReference>
<keyword evidence="5" id="KW-0539">Nucleus</keyword>
<comment type="caution">
    <text evidence="9">The sequence shown here is derived from an EMBL/GenBank/DDBJ whole genome shotgun (WGS) entry which is preliminary data.</text>
</comment>
<comment type="subcellular location">
    <subcellularLocation>
        <location evidence="1">Nucleus</location>
    </subcellularLocation>
</comment>